<proteinExistence type="predicted"/>
<dbReference type="PANTHER" id="PTHR47738:SF2">
    <property type="entry name" value="PTS SYSTEM FRUCTOSE-LIKE EIIA COMPONENT"/>
    <property type="match status" value="1"/>
</dbReference>
<dbReference type="CDD" id="cd00211">
    <property type="entry name" value="PTS_IIA_fru"/>
    <property type="match status" value="1"/>
</dbReference>
<feature type="domain" description="PTS EIIA type-2" evidence="1">
    <location>
        <begin position="1"/>
        <end position="103"/>
    </location>
</feature>
<dbReference type="InterPro" id="IPR002178">
    <property type="entry name" value="PTS_EIIA_type-2_dom"/>
</dbReference>
<organism evidence="2 3">
    <name type="scientific">Liquorilactobacillus vini DSM 20605</name>
    <dbReference type="NCBI Taxonomy" id="1133569"/>
    <lineage>
        <taxon>Bacteria</taxon>
        <taxon>Bacillati</taxon>
        <taxon>Bacillota</taxon>
        <taxon>Bacilli</taxon>
        <taxon>Lactobacillales</taxon>
        <taxon>Lactobacillaceae</taxon>
        <taxon>Liquorilactobacillus</taxon>
    </lineage>
</organism>
<dbReference type="SUPFAM" id="SSF55804">
    <property type="entry name" value="Phoshotransferase/anion transport protein"/>
    <property type="match status" value="1"/>
</dbReference>
<dbReference type="eggNOG" id="COG1762">
    <property type="taxonomic scope" value="Bacteria"/>
</dbReference>
<dbReference type="InterPro" id="IPR016152">
    <property type="entry name" value="PTrfase/Anion_transptr"/>
</dbReference>
<name>A0A0R2BZ15_9LACO</name>
<evidence type="ECO:0000313" key="3">
    <source>
        <dbReference type="Proteomes" id="UP000051576"/>
    </source>
</evidence>
<dbReference type="PROSITE" id="PS00372">
    <property type="entry name" value="PTS_EIIA_TYPE_2_HIS"/>
    <property type="match status" value="1"/>
</dbReference>
<dbReference type="Proteomes" id="UP000051576">
    <property type="component" value="Unassembled WGS sequence"/>
</dbReference>
<evidence type="ECO:0000313" key="2">
    <source>
        <dbReference type="EMBL" id="KRM84513.1"/>
    </source>
</evidence>
<keyword evidence="3" id="KW-1185">Reference proteome</keyword>
<dbReference type="Gene3D" id="3.40.930.10">
    <property type="entry name" value="Mannitol-specific EII, Chain A"/>
    <property type="match status" value="1"/>
</dbReference>
<comment type="caution">
    <text evidence="2">The sequence shown here is derived from an EMBL/GenBank/DDBJ whole genome shotgun (WGS) entry which is preliminary data.</text>
</comment>
<dbReference type="EMBL" id="AYYX01000076">
    <property type="protein sequence ID" value="KRM84513.1"/>
    <property type="molecule type" value="Genomic_DNA"/>
</dbReference>
<dbReference type="PATRIC" id="fig|1133569.4.peg.2125"/>
<dbReference type="STRING" id="1133569.FD21_GL001969"/>
<dbReference type="AlphaFoldDB" id="A0A0R2BZ15"/>
<accession>A0A0R2BZ15</accession>
<dbReference type="InterPro" id="IPR051541">
    <property type="entry name" value="PTS_SugarTrans_NitroReg"/>
</dbReference>
<reference evidence="2 3" key="1">
    <citation type="journal article" date="2015" name="Genome Announc.">
        <title>Expanding the biotechnology potential of lactobacilli through comparative genomics of 213 strains and associated genera.</title>
        <authorList>
            <person name="Sun Z."/>
            <person name="Harris H.M."/>
            <person name="McCann A."/>
            <person name="Guo C."/>
            <person name="Argimon S."/>
            <person name="Zhang W."/>
            <person name="Yang X."/>
            <person name="Jeffery I.B."/>
            <person name="Cooney J.C."/>
            <person name="Kagawa T.F."/>
            <person name="Liu W."/>
            <person name="Song Y."/>
            <person name="Salvetti E."/>
            <person name="Wrobel A."/>
            <person name="Rasinkangas P."/>
            <person name="Parkhill J."/>
            <person name="Rea M.C."/>
            <person name="O'Sullivan O."/>
            <person name="Ritari J."/>
            <person name="Douillard F.P."/>
            <person name="Paul Ross R."/>
            <person name="Yang R."/>
            <person name="Briner A.E."/>
            <person name="Felis G.E."/>
            <person name="de Vos W.M."/>
            <person name="Barrangou R."/>
            <person name="Klaenhammer T.R."/>
            <person name="Caufield P.W."/>
            <person name="Cui Y."/>
            <person name="Zhang H."/>
            <person name="O'Toole P.W."/>
        </authorList>
    </citation>
    <scope>NUCLEOTIDE SEQUENCE [LARGE SCALE GENOMIC DNA]</scope>
    <source>
        <strain evidence="2 3">DSM 20605</strain>
    </source>
</reference>
<evidence type="ECO:0000259" key="1">
    <source>
        <dbReference type="PROSITE" id="PS51094"/>
    </source>
</evidence>
<sequence length="105" mass="11915">MKAVYTREAEISTSLGYQVAVPHGKTNAVKKPFICFAKSLKGIYWNKQLVHLIFLIGVPEAEKGNSYLTILANIARRIIDDQFRQHLLTTDDKKKVIEIIDPTDD</sequence>
<dbReference type="Pfam" id="PF00359">
    <property type="entry name" value="PTS_EIIA_2"/>
    <property type="match status" value="1"/>
</dbReference>
<dbReference type="PANTHER" id="PTHR47738">
    <property type="entry name" value="PTS SYSTEM FRUCTOSE-LIKE EIIA COMPONENT-RELATED"/>
    <property type="match status" value="1"/>
</dbReference>
<gene>
    <name evidence="2" type="ORF">FD21_GL001969</name>
</gene>
<dbReference type="PROSITE" id="PS51094">
    <property type="entry name" value="PTS_EIIA_TYPE_2"/>
    <property type="match status" value="1"/>
</dbReference>
<protein>
    <recommendedName>
        <fullName evidence="1">PTS EIIA type-2 domain-containing protein</fullName>
    </recommendedName>
</protein>